<dbReference type="EMBL" id="FNJB01000002">
    <property type="protein sequence ID" value="SDO16555.1"/>
    <property type="molecule type" value="Genomic_DNA"/>
</dbReference>
<dbReference type="OrthoDB" id="3802848at2"/>
<name>A0A1H0HBL7_9PSEU</name>
<dbReference type="Gene3D" id="3.40.50.12780">
    <property type="entry name" value="N-terminal domain of ligase-like"/>
    <property type="match status" value="1"/>
</dbReference>
<dbReference type="PANTHER" id="PTHR45527">
    <property type="entry name" value="NONRIBOSOMAL PEPTIDE SYNTHETASE"/>
    <property type="match status" value="1"/>
</dbReference>
<dbReference type="InterPro" id="IPR000873">
    <property type="entry name" value="AMP-dep_synth/lig_dom"/>
</dbReference>
<dbReference type="STRING" id="504798.SAMN05421871_101252"/>
<dbReference type="RefSeq" id="WP_091370335.1">
    <property type="nucleotide sequence ID" value="NZ_FNDV01000001.1"/>
</dbReference>
<organism evidence="3 4">
    <name type="scientific">Actinokineospora alba</name>
    <dbReference type="NCBI Taxonomy" id="504798"/>
    <lineage>
        <taxon>Bacteria</taxon>
        <taxon>Bacillati</taxon>
        <taxon>Actinomycetota</taxon>
        <taxon>Actinomycetes</taxon>
        <taxon>Pseudonocardiales</taxon>
        <taxon>Pseudonocardiaceae</taxon>
        <taxon>Actinokineospora</taxon>
    </lineage>
</organism>
<dbReference type="Pfam" id="PF13193">
    <property type="entry name" value="AMP-binding_C"/>
    <property type="match status" value="1"/>
</dbReference>
<dbReference type="GO" id="GO:0043041">
    <property type="term" value="P:amino acid activation for nonribosomal peptide biosynthetic process"/>
    <property type="evidence" value="ECO:0007669"/>
    <property type="project" value="TreeGrafter"/>
</dbReference>
<dbReference type="PROSITE" id="PS00455">
    <property type="entry name" value="AMP_BINDING"/>
    <property type="match status" value="1"/>
</dbReference>
<feature type="domain" description="AMP-binding enzyme C-terminal" evidence="2">
    <location>
        <begin position="392"/>
        <end position="470"/>
    </location>
</feature>
<evidence type="ECO:0000259" key="1">
    <source>
        <dbReference type="Pfam" id="PF00501"/>
    </source>
</evidence>
<gene>
    <name evidence="3" type="ORF">SAMN05192558_10251</name>
</gene>
<dbReference type="AlphaFoldDB" id="A0A1H0HBL7"/>
<protein>
    <submittedName>
        <fullName evidence="3">Acyl-CoA synthetase (AMP-forming)/AMP-acid ligase II</fullName>
    </submittedName>
</protein>
<keyword evidence="3" id="KW-0436">Ligase</keyword>
<proteinExistence type="predicted"/>
<evidence type="ECO:0000259" key="2">
    <source>
        <dbReference type="Pfam" id="PF13193"/>
    </source>
</evidence>
<dbReference type="PANTHER" id="PTHR45527:SF1">
    <property type="entry name" value="FATTY ACID SYNTHASE"/>
    <property type="match status" value="1"/>
</dbReference>
<dbReference type="InterPro" id="IPR025110">
    <property type="entry name" value="AMP-bd_C"/>
</dbReference>
<evidence type="ECO:0000313" key="4">
    <source>
        <dbReference type="Proteomes" id="UP000199651"/>
    </source>
</evidence>
<dbReference type="Proteomes" id="UP000199651">
    <property type="component" value="Unassembled WGS sequence"/>
</dbReference>
<feature type="domain" description="AMP-dependent synthetase/ligase" evidence="1">
    <location>
        <begin position="11"/>
        <end position="339"/>
    </location>
</feature>
<dbReference type="InterPro" id="IPR045851">
    <property type="entry name" value="AMP-bd_C_sf"/>
</dbReference>
<dbReference type="Pfam" id="PF00501">
    <property type="entry name" value="AMP-binding"/>
    <property type="match status" value="1"/>
</dbReference>
<accession>A0A1H0HBL7</accession>
<evidence type="ECO:0000313" key="3">
    <source>
        <dbReference type="EMBL" id="SDO16555.1"/>
    </source>
</evidence>
<dbReference type="GO" id="GO:0044550">
    <property type="term" value="P:secondary metabolite biosynthetic process"/>
    <property type="evidence" value="ECO:0007669"/>
    <property type="project" value="TreeGrafter"/>
</dbReference>
<sequence>METRSLLDRIAEQATTRPDAVALVSGSRQVDYAELDAMADAALARIDALDLAEGAPVAVHAAKSPETVALILACLRGRRPVLVAAADLGERTYAELVARTGCAAVLTADPAGPVVRRTDGAPAAKPDLAEETALLLTTSGSTGTPKIVPLTHGAIARFARWAADQFDLGPDTDVLNYAPLNFDLALLDVWSTLAAGGTVVLVGTDRATDGRHLAEVVRRSAVVQAVPMLFRLLADAWDGTAFTAVRHVILTGDRTPAPLLARLPAMFPNARLHNIYGCTETNDSFRHELTTAAGDGEMPIGFPLPGVDALVLDADGAILTGECTGELVVHTPFQTTGYLASNGAEFVRLGTDERPYFRSGDLVRRDRDGLHTLVGRTDFRVKVRGTRVNLEEVEQVLLDHAQVREAAVIGVPDEVAGIRLHAVVRGGDSETGALNSLALREHCRLRLPRAAIPTSIQVVGIALPTTSTGKVDRRAIGARLLNRSQS</sequence>
<dbReference type="SUPFAM" id="SSF56801">
    <property type="entry name" value="Acetyl-CoA synthetase-like"/>
    <property type="match status" value="1"/>
</dbReference>
<reference evidence="4" key="1">
    <citation type="submission" date="2016-10" db="EMBL/GenBank/DDBJ databases">
        <authorList>
            <person name="Varghese N."/>
            <person name="Submissions S."/>
        </authorList>
    </citation>
    <scope>NUCLEOTIDE SEQUENCE [LARGE SCALE GENOMIC DNA]</scope>
    <source>
        <strain evidence="4">IBRC-M 10655</strain>
    </source>
</reference>
<dbReference type="GO" id="GO:0031177">
    <property type="term" value="F:phosphopantetheine binding"/>
    <property type="evidence" value="ECO:0007669"/>
    <property type="project" value="TreeGrafter"/>
</dbReference>
<dbReference type="InterPro" id="IPR020845">
    <property type="entry name" value="AMP-binding_CS"/>
</dbReference>
<dbReference type="InterPro" id="IPR042099">
    <property type="entry name" value="ANL_N_sf"/>
</dbReference>
<dbReference type="GO" id="GO:0005737">
    <property type="term" value="C:cytoplasm"/>
    <property type="evidence" value="ECO:0007669"/>
    <property type="project" value="TreeGrafter"/>
</dbReference>
<dbReference type="GO" id="GO:0016874">
    <property type="term" value="F:ligase activity"/>
    <property type="evidence" value="ECO:0007669"/>
    <property type="project" value="UniProtKB-KW"/>
</dbReference>
<dbReference type="Gene3D" id="3.30.300.30">
    <property type="match status" value="1"/>
</dbReference>
<keyword evidence="4" id="KW-1185">Reference proteome</keyword>